<proteinExistence type="predicted"/>
<dbReference type="AlphaFoldDB" id="A0A225WDV4"/>
<comment type="caution">
    <text evidence="1">The sequence shown here is derived from an EMBL/GenBank/DDBJ whole genome shotgun (WGS) entry which is preliminary data.</text>
</comment>
<evidence type="ECO:0000313" key="2">
    <source>
        <dbReference type="Proteomes" id="UP000198211"/>
    </source>
</evidence>
<sequence length="145" mass="16466">MQTGCRCKTRNAPLAEKIRVPPGVLSSDREGPVTGSRTTRMTENEIWSLVCAQFYGEDREELVDGLTEEQVIGRVRRARRRYYGGNIHGVVEVPPFSKVTDSAIHCFRFHFVTAHQNPKKPAERILGWAHPALKELLLYNSISLF</sequence>
<gene>
    <name evidence="1" type="ORF">PHMEG_00010940</name>
</gene>
<protein>
    <submittedName>
        <fullName evidence="1">Uncharacterized protein</fullName>
    </submittedName>
</protein>
<organism evidence="1 2">
    <name type="scientific">Phytophthora megakarya</name>
    <dbReference type="NCBI Taxonomy" id="4795"/>
    <lineage>
        <taxon>Eukaryota</taxon>
        <taxon>Sar</taxon>
        <taxon>Stramenopiles</taxon>
        <taxon>Oomycota</taxon>
        <taxon>Peronosporomycetes</taxon>
        <taxon>Peronosporales</taxon>
        <taxon>Peronosporaceae</taxon>
        <taxon>Phytophthora</taxon>
    </lineage>
</organism>
<name>A0A225WDV4_9STRA</name>
<dbReference type="OrthoDB" id="125134at2759"/>
<keyword evidence="2" id="KW-1185">Reference proteome</keyword>
<reference evidence="2" key="1">
    <citation type="submission" date="2017-03" db="EMBL/GenBank/DDBJ databases">
        <title>Phytopthora megakarya and P. palmivora, two closely related causual agents of cacao black pod achieved similar genome size and gene model numbers by different mechanisms.</title>
        <authorList>
            <person name="Ali S."/>
            <person name="Shao J."/>
            <person name="Larry D.J."/>
            <person name="Kronmiller B."/>
            <person name="Shen D."/>
            <person name="Strem M.D."/>
            <person name="Melnick R.L."/>
            <person name="Guiltinan M.J."/>
            <person name="Tyler B.M."/>
            <person name="Meinhardt L.W."/>
            <person name="Bailey B.A."/>
        </authorList>
    </citation>
    <scope>NUCLEOTIDE SEQUENCE [LARGE SCALE GENOMIC DNA]</scope>
    <source>
        <strain evidence="2">zdho120</strain>
    </source>
</reference>
<dbReference type="EMBL" id="NBNE01001127">
    <property type="protein sequence ID" value="OWZ15418.1"/>
    <property type="molecule type" value="Genomic_DNA"/>
</dbReference>
<dbReference type="Proteomes" id="UP000198211">
    <property type="component" value="Unassembled WGS sequence"/>
</dbReference>
<accession>A0A225WDV4</accession>
<evidence type="ECO:0000313" key="1">
    <source>
        <dbReference type="EMBL" id="OWZ15418.1"/>
    </source>
</evidence>